<feature type="transmembrane region" description="Helical" evidence="16">
    <location>
        <begin position="20"/>
        <end position="40"/>
    </location>
</feature>
<feature type="domain" description="Vacuolar membrane protease transmembrane" evidence="19">
    <location>
        <begin position="428"/>
        <end position="588"/>
    </location>
</feature>
<name>A0A6H0XM43_9PEZI</name>
<keyword evidence="12" id="KW-0482">Metalloprotease</keyword>
<dbReference type="Proteomes" id="UP000503462">
    <property type="component" value="Chromosome 1"/>
</dbReference>
<keyword evidence="14" id="KW-0325">Glycoprotein</keyword>
<keyword evidence="7 16" id="KW-0812">Transmembrane</keyword>
<dbReference type="EC" id="3.4.-.-" evidence="15"/>
<evidence type="ECO:0000256" key="1">
    <source>
        <dbReference type="ARBA" id="ARBA00001947"/>
    </source>
</evidence>
<dbReference type="PANTHER" id="PTHR12147">
    <property type="entry name" value="METALLOPEPTIDASE M28 FAMILY MEMBER"/>
    <property type="match status" value="1"/>
</dbReference>
<keyword evidence="6 15" id="KW-0645">Protease</keyword>
<proteinExistence type="inferred from homology"/>
<feature type="transmembrane region" description="Helical" evidence="16">
    <location>
        <begin position="610"/>
        <end position="636"/>
    </location>
</feature>
<dbReference type="GO" id="GO:0005774">
    <property type="term" value="C:vacuolar membrane"/>
    <property type="evidence" value="ECO:0007669"/>
    <property type="project" value="UniProtKB-SubCell"/>
</dbReference>
<keyword evidence="21" id="KW-1185">Reference proteome</keyword>
<dbReference type="Pfam" id="PF22251">
    <property type="entry name" value="PFF1_TM"/>
    <property type="match status" value="1"/>
</dbReference>
<keyword evidence="13 16" id="KW-0472">Membrane</keyword>
<evidence type="ECO:0000259" key="17">
    <source>
        <dbReference type="Pfam" id="PF04389"/>
    </source>
</evidence>
<evidence type="ECO:0000256" key="15">
    <source>
        <dbReference type="RuleBase" id="RU361240"/>
    </source>
</evidence>
<evidence type="ECO:0000313" key="20">
    <source>
        <dbReference type="EMBL" id="QIW95793.1"/>
    </source>
</evidence>
<dbReference type="OrthoDB" id="76293at2759"/>
<dbReference type="EMBL" id="CP051139">
    <property type="protein sequence ID" value="QIW95793.1"/>
    <property type="molecule type" value="Genomic_DNA"/>
</dbReference>
<evidence type="ECO:0000256" key="9">
    <source>
        <dbReference type="ARBA" id="ARBA00022801"/>
    </source>
</evidence>
<feature type="transmembrane region" description="Helical" evidence="16">
    <location>
        <begin position="674"/>
        <end position="696"/>
    </location>
</feature>
<comment type="function">
    <text evidence="2">May be involved in vacuolar sorting and osmoregulation.</text>
</comment>
<feature type="transmembrane region" description="Helical" evidence="16">
    <location>
        <begin position="429"/>
        <end position="447"/>
    </location>
</feature>
<evidence type="ECO:0000313" key="21">
    <source>
        <dbReference type="Proteomes" id="UP000503462"/>
    </source>
</evidence>
<dbReference type="SUPFAM" id="SSF53187">
    <property type="entry name" value="Zn-dependent exopeptidases"/>
    <property type="match status" value="1"/>
</dbReference>
<evidence type="ECO:0000256" key="3">
    <source>
        <dbReference type="ARBA" id="ARBA00004128"/>
    </source>
</evidence>
<evidence type="ECO:0000256" key="4">
    <source>
        <dbReference type="ARBA" id="ARBA00010918"/>
    </source>
</evidence>
<keyword evidence="10 15" id="KW-0862">Zinc</keyword>
<feature type="transmembrane region" description="Helical" evidence="16">
    <location>
        <begin position="459"/>
        <end position="478"/>
    </location>
</feature>
<evidence type="ECO:0000256" key="16">
    <source>
        <dbReference type="SAM" id="Phobius"/>
    </source>
</evidence>
<accession>A0A6H0XM43</accession>
<comment type="subcellular location">
    <subcellularLocation>
        <location evidence="3">Vacuole membrane</location>
        <topology evidence="3">Multi-pass membrane protein</topology>
    </subcellularLocation>
</comment>
<organism evidence="20 21">
    <name type="scientific">Peltaster fructicola</name>
    <dbReference type="NCBI Taxonomy" id="286661"/>
    <lineage>
        <taxon>Eukaryota</taxon>
        <taxon>Fungi</taxon>
        <taxon>Dikarya</taxon>
        <taxon>Ascomycota</taxon>
        <taxon>Pezizomycotina</taxon>
        <taxon>Dothideomycetes</taxon>
        <taxon>Dothideomycetes incertae sedis</taxon>
        <taxon>Peltaster</taxon>
    </lineage>
</organism>
<sequence>MPGQPLSIRALSKPIAFQPLQVTTIISGIYLLLLTIVLYVHIKVPAAPQDEAPFVGLNQTQAWRDLQELSRDFRPFNSHRNDEIREWLVDRTTAIVLSNNRTVSDQHKSSDVVIWEDLKSNVTFVDSWRNRPWTCYIESENVMVYVRGVEDEPDAWWERPFQPKQGLLINAHYDSVSTGYGATDDGCGVVTILQLISYYSIHTPRKGIIFLLNNGEEDGLYGAHAFAQHPWSSFAGSFLNLEGAGAGGRATLFRSTDADITSFYASSPHPFGTVLSADGFKRGLVRSGTDYSVFTDDLDLRGLDVAFMEPRSRYHTNQDGAKDTSRDSLWHMLSAALSTTRAMDQHQGNWDPLSTSKSDAGVWFDLLGTGFAVFTLRTFSILSIISLIVGPLLLGLLVVFLIYLNKWYPFLPRDTEHGKVSRWRGVTRTPVALVASILVLLALDYLVEVQNPYIVYRSPYLVWSTFTSAFLLVTWAVLRLADHIRPTVFTRWYAILWIYIISWAALIGATHSAMASAFGSGYFVLIYHISALAALIVGTLEFFALPQRQDKASDEADQDTTNEVNERTSLLRDGQTFTGVVRQPEDTQHTTDALKRGSSDSWLGLPTWTWMLQFLLLGPINIILVGQIGLFLMSALHQTPADGNDISFIYQSFVGCSILLLVPTLPFLHKLRPVIPFLLLIVLTASIVWSTLAFPFDREARLKYYFLQEVDLKTGVNKVSLSAISPFLESIAAEMPSAAGQELVCRPPGEGLRNGLSTCTWHGLHPKVIVGAHEQELSSWLHWNVELLNETSARFIVQGNQTKNCRITFDTPVHGISILDGAQDPRHAVVAELGSTQLRLFGRDWDKRFEVTVSWDDTHSSANRTGRVGCMWAEYAHVPAVKELQTFAPTWSALTKNDDGLVEGWYDWSIQLSSRATAEESTAN</sequence>
<dbReference type="InterPro" id="IPR048024">
    <property type="entry name" value="Fxna-like_M28_dom"/>
</dbReference>
<feature type="transmembrane region" description="Helical" evidence="16">
    <location>
        <begin position="648"/>
        <end position="668"/>
    </location>
</feature>
<protein>
    <recommendedName>
        <fullName evidence="15">Peptide hydrolase</fullName>
        <ecNumber evidence="15">3.4.-.-</ecNumber>
    </recommendedName>
</protein>
<evidence type="ECO:0000256" key="12">
    <source>
        <dbReference type="ARBA" id="ARBA00023049"/>
    </source>
</evidence>
<dbReference type="GO" id="GO:0008235">
    <property type="term" value="F:metalloexopeptidase activity"/>
    <property type="evidence" value="ECO:0007669"/>
    <property type="project" value="InterPro"/>
</dbReference>
<keyword evidence="8 15" id="KW-0479">Metal-binding</keyword>
<dbReference type="InterPro" id="IPR053975">
    <property type="entry name" value="PFF1_C"/>
</dbReference>
<dbReference type="InterPro" id="IPR053976">
    <property type="entry name" value="PFF1_TM"/>
</dbReference>
<evidence type="ECO:0000259" key="18">
    <source>
        <dbReference type="Pfam" id="PF22250"/>
    </source>
</evidence>
<evidence type="ECO:0000256" key="10">
    <source>
        <dbReference type="ARBA" id="ARBA00022833"/>
    </source>
</evidence>
<evidence type="ECO:0000256" key="14">
    <source>
        <dbReference type="ARBA" id="ARBA00023180"/>
    </source>
</evidence>
<keyword evidence="9 15" id="KW-0378">Hydrolase</keyword>
<feature type="transmembrane region" description="Helical" evidence="16">
    <location>
        <begin position="381"/>
        <end position="404"/>
    </location>
</feature>
<dbReference type="CDD" id="cd03875">
    <property type="entry name" value="M28_Fxna_like"/>
    <property type="match status" value="1"/>
</dbReference>
<dbReference type="Pfam" id="PF04389">
    <property type="entry name" value="Peptidase_M28"/>
    <property type="match status" value="1"/>
</dbReference>
<comment type="cofactor">
    <cofactor evidence="1">
        <name>Zn(2+)</name>
        <dbReference type="ChEBI" id="CHEBI:29105"/>
    </cofactor>
</comment>
<evidence type="ECO:0000256" key="2">
    <source>
        <dbReference type="ARBA" id="ARBA00003273"/>
    </source>
</evidence>
<feature type="transmembrane region" description="Helical" evidence="16">
    <location>
        <begin position="522"/>
        <end position="545"/>
    </location>
</feature>
<evidence type="ECO:0000256" key="13">
    <source>
        <dbReference type="ARBA" id="ARBA00023136"/>
    </source>
</evidence>
<reference evidence="20 21" key="1">
    <citation type="journal article" date="2016" name="Sci. Rep.">
        <title>Peltaster fructicola genome reveals evolution from an invasive phytopathogen to an ectophytic parasite.</title>
        <authorList>
            <person name="Xu C."/>
            <person name="Chen H."/>
            <person name="Gleason M.L."/>
            <person name="Xu J.R."/>
            <person name="Liu H."/>
            <person name="Zhang R."/>
            <person name="Sun G."/>
        </authorList>
    </citation>
    <scope>NUCLEOTIDE SEQUENCE [LARGE SCALE GENOMIC DNA]</scope>
    <source>
        <strain evidence="20 21">LNHT1506</strain>
    </source>
</reference>
<dbReference type="PANTHER" id="PTHR12147:SF58">
    <property type="entry name" value="VACUOLAR MEMBRANE PROTEASE"/>
    <property type="match status" value="1"/>
</dbReference>
<feature type="domain" description="Vacuolar membrane protease C-terminal" evidence="18">
    <location>
        <begin position="702"/>
        <end position="903"/>
    </location>
</feature>
<feature type="transmembrane region" description="Helical" evidence="16">
    <location>
        <begin position="490"/>
        <end position="510"/>
    </location>
</feature>
<dbReference type="InterPro" id="IPR045175">
    <property type="entry name" value="M28_fam"/>
</dbReference>
<dbReference type="AlphaFoldDB" id="A0A6H0XM43"/>
<dbReference type="InterPro" id="IPR007484">
    <property type="entry name" value="Peptidase_M28"/>
</dbReference>
<feature type="domain" description="Peptidase M28" evidence="17">
    <location>
        <begin position="163"/>
        <end position="338"/>
    </location>
</feature>
<keyword evidence="5" id="KW-0926">Vacuole</keyword>
<evidence type="ECO:0000256" key="11">
    <source>
        <dbReference type="ARBA" id="ARBA00022989"/>
    </source>
</evidence>
<dbReference type="Pfam" id="PF22250">
    <property type="entry name" value="PFF1_C"/>
    <property type="match status" value="1"/>
</dbReference>
<dbReference type="GO" id="GO:0046872">
    <property type="term" value="F:metal ion binding"/>
    <property type="evidence" value="ECO:0007669"/>
    <property type="project" value="UniProtKB-KW"/>
</dbReference>
<keyword evidence="11 16" id="KW-1133">Transmembrane helix</keyword>
<evidence type="ECO:0000259" key="19">
    <source>
        <dbReference type="Pfam" id="PF22251"/>
    </source>
</evidence>
<dbReference type="Gene3D" id="3.40.630.10">
    <property type="entry name" value="Zn peptidases"/>
    <property type="match status" value="1"/>
</dbReference>
<evidence type="ECO:0000256" key="5">
    <source>
        <dbReference type="ARBA" id="ARBA00022554"/>
    </source>
</evidence>
<evidence type="ECO:0000256" key="7">
    <source>
        <dbReference type="ARBA" id="ARBA00022692"/>
    </source>
</evidence>
<comment type="similarity">
    <text evidence="4 15">Belongs to the peptidase M28 family.</text>
</comment>
<evidence type="ECO:0000256" key="6">
    <source>
        <dbReference type="ARBA" id="ARBA00022670"/>
    </source>
</evidence>
<dbReference type="FunFam" id="3.40.630.10:FF:000057">
    <property type="entry name" value="Vacuolar membrane protease"/>
    <property type="match status" value="1"/>
</dbReference>
<dbReference type="GO" id="GO:0006508">
    <property type="term" value="P:proteolysis"/>
    <property type="evidence" value="ECO:0007669"/>
    <property type="project" value="UniProtKB-KW"/>
</dbReference>
<gene>
    <name evidence="20" type="ORF">AMS68_001311</name>
</gene>
<evidence type="ECO:0000256" key="8">
    <source>
        <dbReference type="ARBA" id="ARBA00022723"/>
    </source>
</evidence>